<reference evidence="1 2" key="1">
    <citation type="submission" date="2013-09" db="EMBL/GenBank/DDBJ databases">
        <title>Complete genome sequence of Spiroplasma mirum suckling mouse cataract agent.</title>
        <authorList>
            <person name="Landry C.A."/>
            <person name="Bastian F.O."/>
            <person name="Thune R.L."/>
        </authorList>
    </citation>
    <scope>NUCLEOTIDE SEQUENCE [LARGE SCALE GENOMIC DNA]</scope>
    <source>
        <strain evidence="1 2">SMCA</strain>
    </source>
</reference>
<name>W6AK49_9MOLU</name>
<keyword evidence="2" id="KW-1185">Reference proteome</keyword>
<dbReference type="AlphaFoldDB" id="W6AK49"/>
<gene>
    <name evidence="1" type="ORF">P344_00845</name>
</gene>
<dbReference type="EMBL" id="CP006720">
    <property type="protein sequence ID" value="AHI57542.1"/>
    <property type="molecule type" value="Genomic_DNA"/>
</dbReference>
<dbReference type="KEGG" id="smia:P344_00845"/>
<protein>
    <submittedName>
        <fullName evidence="1">Uncharacterized protein</fullName>
    </submittedName>
</protein>
<evidence type="ECO:0000313" key="1">
    <source>
        <dbReference type="EMBL" id="AHI57542.1"/>
    </source>
</evidence>
<evidence type="ECO:0000313" key="2">
    <source>
        <dbReference type="Proteomes" id="UP000019260"/>
    </source>
</evidence>
<sequence>MIRQVLLATQKGLGKNKTPISQFKFLKLRKESFTLKKILI</sequence>
<accession>W6AK49</accession>
<dbReference type="Proteomes" id="UP000019260">
    <property type="component" value="Chromosome"/>
</dbReference>
<dbReference type="PATRIC" id="fig|838561.3.peg.164"/>
<proteinExistence type="predicted"/>
<dbReference type="HOGENOM" id="CLU_3296730_0_0_14"/>
<organism evidence="1 2">
    <name type="scientific">Spiroplasma mirum ATCC 29335</name>
    <dbReference type="NCBI Taxonomy" id="838561"/>
    <lineage>
        <taxon>Bacteria</taxon>
        <taxon>Bacillati</taxon>
        <taxon>Mycoplasmatota</taxon>
        <taxon>Mollicutes</taxon>
        <taxon>Entomoplasmatales</taxon>
        <taxon>Spiroplasmataceae</taxon>
        <taxon>Spiroplasma</taxon>
    </lineage>
</organism>
<dbReference type="STRING" id="838561.P344_00845"/>